<evidence type="ECO:0000259" key="4">
    <source>
        <dbReference type="Pfam" id="PF08241"/>
    </source>
</evidence>
<dbReference type="InterPro" id="IPR029063">
    <property type="entry name" value="SAM-dependent_MTases_sf"/>
</dbReference>
<comment type="similarity">
    <text evidence="1">Belongs to the methyltransferase superfamily.</text>
</comment>
<dbReference type="Proteomes" id="UP000738376">
    <property type="component" value="Unassembled WGS sequence"/>
</dbReference>
<dbReference type="Pfam" id="PF08241">
    <property type="entry name" value="Methyltransf_11"/>
    <property type="match status" value="1"/>
</dbReference>
<proteinExistence type="inferred from homology"/>
<dbReference type="CDD" id="cd02440">
    <property type="entry name" value="AdoMet_MTases"/>
    <property type="match status" value="1"/>
</dbReference>
<comment type="caution">
    <text evidence="5">The sequence shown here is derived from an EMBL/GenBank/DDBJ whole genome shotgun (WGS) entry which is preliminary data.</text>
</comment>
<dbReference type="EMBL" id="JAAVJL010000001">
    <property type="protein sequence ID" value="NMF57639.1"/>
    <property type="molecule type" value="Genomic_DNA"/>
</dbReference>
<dbReference type="RefSeq" id="WP_169362641.1">
    <property type="nucleotide sequence ID" value="NZ_JAAVJL010000001.1"/>
</dbReference>
<sequence>MSQEKAQILQEYLSSDKAVIFNENSIPECLIPEPSSWLLANSYYFGHPEWAKTYFVACHRHANFKERWIAATGGWDNKIVIDIGCGPGNLYATLGGMPKILIGVDVSRGALEMAREIGYTPLLADAQNLPFVSKFADIVAVNATLHHCDDMSKALSEAARLVRLGGLLVIDHDPQLTAWDFKGIAMLFYKVRLSIYKMFLNNLHIPKEERLCALSTETHHKPGDGVTPNLFRSILEPMGFEVKLYPHNHTVGADVLSGNIGKPPHWRYRLGQFLSGINPYSSEAALSLMCIAQRNKDISPNEA</sequence>
<accession>A0ABX1LS48</accession>
<gene>
    <name evidence="5" type="ORF">HC246_06330</name>
</gene>
<dbReference type="PANTHER" id="PTHR44942">
    <property type="entry name" value="METHYLTRANSF_11 DOMAIN-CONTAINING PROTEIN"/>
    <property type="match status" value="1"/>
</dbReference>
<dbReference type="PANTHER" id="PTHR44942:SF4">
    <property type="entry name" value="METHYLTRANSFERASE TYPE 11 DOMAIN-CONTAINING PROTEIN"/>
    <property type="match status" value="1"/>
</dbReference>
<name>A0ABX1LS48_9CYAN</name>
<dbReference type="Gene3D" id="3.40.50.150">
    <property type="entry name" value="Vaccinia Virus protein VP39"/>
    <property type="match status" value="1"/>
</dbReference>
<feature type="domain" description="Methyltransferase type 11" evidence="4">
    <location>
        <begin position="81"/>
        <end position="170"/>
    </location>
</feature>
<dbReference type="GO" id="GO:0032259">
    <property type="term" value="P:methylation"/>
    <property type="evidence" value="ECO:0007669"/>
    <property type="project" value="UniProtKB-KW"/>
</dbReference>
<evidence type="ECO:0000256" key="2">
    <source>
        <dbReference type="ARBA" id="ARBA00022603"/>
    </source>
</evidence>
<evidence type="ECO:0000313" key="6">
    <source>
        <dbReference type="Proteomes" id="UP000738376"/>
    </source>
</evidence>
<protein>
    <submittedName>
        <fullName evidence="5">Class I SAM-dependent methyltransferase</fullName>
    </submittedName>
</protein>
<dbReference type="InterPro" id="IPR013216">
    <property type="entry name" value="Methyltransf_11"/>
</dbReference>
<keyword evidence="3" id="KW-0808">Transferase</keyword>
<dbReference type="GO" id="GO:0008168">
    <property type="term" value="F:methyltransferase activity"/>
    <property type="evidence" value="ECO:0007669"/>
    <property type="project" value="UniProtKB-KW"/>
</dbReference>
<reference evidence="5 6" key="1">
    <citation type="submission" date="2020-03" db="EMBL/GenBank/DDBJ databases">
        <title>Draft Genome Sequence of 2-Methylisoborneol Producing Pseudanabaena yagii Strain GIHE-NHR1 Isolated from North Han River in South Korea.</title>
        <authorList>
            <person name="Jeong J."/>
        </authorList>
    </citation>
    <scope>NUCLEOTIDE SEQUENCE [LARGE SCALE GENOMIC DNA]</scope>
    <source>
        <strain evidence="5 6">GIHE-NHR1</strain>
    </source>
</reference>
<keyword evidence="6" id="KW-1185">Reference proteome</keyword>
<dbReference type="SUPFAM" id="SSF53335">
    <property type="entry name" value="S-adenosyl-L-methionine-dependent methyltransferases"/>
    <property type="match status" value="1"/>
</dbReference>
<evidence type="ECO:0000313" key="5">
    <source>
        <dbReference type="EMBL" id="NMF57639.1"/>
    </source>
</evidence>
<evidence type="ECO:0000256" key="1">
    <source>
        <dbReference type="ARBA" id="ARBA00008361"/>
    </source>
</evidence>
<evidence type="ECO:0000256" key="3">
    <source>
        <dbReference type="ARBA" id="ARBA00022679"/>
    </source>
</evidence>
<dbReference type="InterPro" id="IPR051052">
    <property type="entry name" value="Diverse_substrate_MTase"/>
</dbReference>
<organism evidence="5 6">
    <name type="scientific">Pseudanabaena yagii GIHE-NHR1</name>
    <dbReference type="NCBI Taxonomy" id="2722753"/>
    <lineage>
        <taxon>Bacteria</taxon>
        <taxon>Bacillati</taxon>
        <taxon>Cyanobacteriota</taxon>
        <taxon>Cyanophyceae</taxon>
        <taxon>Pseudanabaenales</taxon>
        <taxon>Pseudanabaenaceae</taxon>
        <taxon>Pseudanabaena</taxon>
        <taxon>Pseudanabaena yagii</taxon>
    </lineage>
</organism>
<keyword evidence="2 5" id="KW-0489">Methyltransferase</keyword>